<name>A0A4D9EN04_9SAUR</name>
<proteinExistence type="predicted"/>
<dbReference type="EMBL" id="QXTE01000082">
    <property type="protein sequence ID" value="TFK07590.1"/>
    <property type="molecule type" value="Genomic_DNA"/>
</dbReference>
<sequence>MYLMLLRNFQSALLEFHRIQAPCHSIHEALYIMVVTEVLLLSESQSIAKKQLQKKNKEAKTMVQIHPWYKSIDLNFSTYQSHLRDQNSSCTFSIFLSVPYFLASAQCDSSLSWFF</sequence>
<dbReference type="AlphaFoldDB" id="A0A4D9EN04"/>
<comment type="caution">
    <text evidence="1">The sequence shown here is derived from an EMBL/GenBank/DDBJ whole genome shotgun (WGS) entry which is preliminary data.</text>
</comment>
<reference evidence="1 2" key="1">
    <citation type="submission" date="2019-04" db="EMBL/GenBank/DDBJ databases">
        <title>Draft genome of the big-headed turtle Platysternon megacephalum.</title>
        <authorList>
            <person name="Gong S."/>
        </authorList>
    </citation>
    <scope>NUCLEOTIDE SEQUENCE [LARGE SCALE GENOMIC DNA]</scope>
    <source>
        <strain evidence="1">DO16091913</strain>
        <tissue evidence="1">Muscle</tissue>
    </source>
</reference>
<gene>
    <name evidence="1" type="ORF">DR999_PMT09640</name>
</gene>
<evidence type="ECO:0000313" key="1">
    <source>
        <dbReference type="EMBL" id="TFK07590.1"/>
    </source>
</evidence>
<accession>A0A4D9EN04</accession>
<dbReference type="Proteomes" id="UP000297703">
    <property type="component" value="Unassembled WGS sequence"/>
</dbReference>
<evidence type="ECO:0000313" key="2">
    <source>
        <dbReference type="Proteomes" id="UP000297703"/>
    </source>
</evidence>
<organism evidence="1 2">
    <name type="scientific">Platysternon megacephalum</name>
    <name type="common">big-headed turtle</name>
    <dbReference type="NCBI Taxonomy" id="55544"/>
    <lineage>
        <taxon>Eukaryota</taxon>
        <taxon>Metazoa</taxon>
        <taxon>Chordata</taxon>
        <taxon>Craniata</taxon>
        <taxon>Vertebrata</taxon>
        <taxon>Euteleostomi</taxon>
        <taxon>Archelosauria</taxon>
        <taxon>Testudinata</taxon>
        <taxon>Testudines</taxon>
        <taxon>Cryptodira</taxon>
        <taxon>Durocryptodira</taxon>
        <taxon>Testudinoidea</taxon>
        <taxon>Platysternidae</taxon>
        <taxon>Platysternon</taxon>
    </lineage>
</organism>
<protein>
    <submittedName>
        <fullName evidence="1">Lamin</fullName>
    </submittedName>
</protein>
<keyword evidence="2" id="KW-1185">Reference proteome</keyword>
<reference evidence="1 2" key="2">
    <citation type="submission" date="2019-04" db="EMBL/GenBank/DDBJ databases">
        <title>The genome sequence of big-headed turtle.</title>
        <authorList>
            <person name="Gong S."/>
        </authorList>
    </citation>
    <scope>NUCLEOTIDE SEQUENCE [LARGE SCALE GENOMIC DNA]</scope>
    <source>
        <strain evidence="1">DO16091913</strain>
        <tissue evidence="1">Muscle</tissue>
    </source>
</reference>